<proteinExistence type="predicted"/>
<accession>A0ABS7IWC6</accession>
<dbReference type="EMBL" id="JAIGNK010000001">
    <property type="protein sequence ID" value="MBX7456672.1"/>
    <property type="molecule type" value="Genomic_DNA"/>
</dbReference>
<sequence>MRRCILCRKHDQHLEHISYDWEIDHSNYREIWQAESPEALKLIARADALGEAGAGDAIELLQEAAECGSIIAHYKLGWHHWTGTGTKENLPAALEHYRSAFAGGLSMASLHFARLSNIMGQSEEAERVYLRGVDAGFLPANYWLAEHRYNLLPTRKTAALIRPLLEPAARAEHPHARILEARLHLLGKYGLRSIFRGIQLTLETYRDLAPTSEQLERYS</sequence>
<dbReference type="Pfam" id="PF08238">
    <property type="entry name" value="Sel1"/>
    <property type="match status" value="2"/>
</dbReference>
<dbReference type="InterPro" id="IPR011990">
    <property type="entry name" value="TPR-like_helical_dom_sf"/>
</dbReference>
<evidence type="ECO:0008006" key="3">
    <source>
        <dbReference type="Google" id="ProtNLM"/>
    </source>
</evidence>
<evidence type="ECO:0000313" key="2">
    <source>
        <dbReference type="Proteomes" id="UP000783253"/>
    </source>
</evidence>
<reference evidence="1 2" key="1">
    <citation type="submission" date="2021-08" db="EMBL/GenBank/DDBJ databases">
        <title>Comparative Genomics Analysis of the Genus Qipengyuania Reveals Extensive Genetic Diversity and Metabolic Versatility, Including the Description of Fifteen Novel Species.</title>
        <authorList>
            <person name="Liu Y."/>
        </authorList>
    </citation>
    <scope>NUCLEOTIDE SEQUENCE [LARGE SCALE GENOMIC DNA]</scope>
    <source>
        <strain evidence="1 2">1NDH17</strain>
    </source>
</reference>
<evidence type="ECO:0000313" key="1">
    <source>
        <dbReference type="EMBL" id="MBX7456672.1"/>
    </source>
</evidence>
<dbReference type="Gene3D" id="1.25.40.10">
    <property type="entry name" value="Tetratricopeptide repeat domain"/>
    <property type="match status" value="1"/>
</dbReference>
<dbReference type="RefSeq" id="WP_221572119.1">
    <property type="nucleotide sequence ID" value="NZ_JAIGNK010000001.1"/>
</dbReference>
<comment type="caution">
    <text evidence="1">The sequence shown here is derived from an EMBL/GenBank/DDBJ whole genome shotgun (WGS) entry which is preliminary data.</text>
</comment>
<gene>
    <name evidence="1" type="ORF">K3152_00280</name>
</gene>
<dbReference type="Proteomes" id="UP000783253">
    <property type="component" value="Unassembled WGS sequence"/>
</dbReference>
<dbReference type="SUPFAM" id="SSF81901">
    <property type="entry name" value="HCP-like"/>
    <property type="match status" value="1"/>
</dbReference>
<keyword evidence="2" id="KW-1185">Reference proteome</keyword>
<protein>
    <recommendedName>
        <fullName evidence="3">Sel1 repeat family protein</fullName>
    </recommendedName>
</protein>
<organism evidence="1 2">
    <name type="scientific">Qipengyuania polymorpha</name>
    <dbReference type="NCBI Taxonomy" id="2867234"/>
    <lineage>
        <taxon>Bacteria</taxon>
        <taxon>Pseudomonadati</taxon>
        <taxon>Pseudomonadota</taxon>
        <taxon>Alphaproteobacteria</taxon>
        <taxon>Sphingomonadales</taxon>
        <taxon>Erythrobacteraceae</taxon>
        <taxon>Qipengyuania</taxon>
    </lineage>
</organism>
<dbReference type="InterPro" id="IPR006597">
    <property type="entry name" value="Sel1-like"/>
</dbReference>
<name>A0ABS7IWC6_9SPHN</name>